<feature type="compositionally biased region" description="Low complexity" evidence="1">
    <location>
        <begin position="29"/>
        <end position="41"/>
    </location>
</feature>
<name>A0A919MRE0_9ACTN</name>
<feature type="region of interest" description="Disordered" evidence="1">
    <location>
        <begin position="1"/>
        <end position="132"/>
    </location>
</feature>
<feature type="compositionally biased region" description="Pro residues" evidence="1">
    <location>
        <begin position="73"/>
        <end position="93"/>
    </location>
</feature>
<accession>A0A919MRE0</accession>
<organism evidence="2 3">
    <name type="scientific">Actinoplanes nipponensis</name>
    <dbReference type="NCBI Taxonomy" id="135950"/>
    <lineage>
        <taxon>Bacteria</taxon>
        <taxon>Bacillati</taxon>
        <taxon>Actinomycetota</taxon>
        <taxon>Actinomycetes</taxon>
        <taxon>Micromonosporales</taxon>
        <taxon>Micromonosporaceae</taxon>
        <taxon>Actinoplanes</taxon>
    </lineage>
</organism>
<dbReference type="Proteomes" id="UP000647172">
    <property type="component" value="Unassembled WGS sequence"/>
</dbReference>
<evidence type="ECO:0000256" key="1">
    <source>
        <dbReference type="SAM" id="MobiDB-lite"/>
    </source>
</evidence>
<reference evidence="2" key="1">
    <citation type="submission" date="2021-01" db="EMBL/GenBank/DDBJ databases">
        <title>Whole genome shotgun sequence of Actinoplanes nipponensis NBRC 14063.</title>
        <authorList>
            <person name="Komaki H."/>
            <person name="Tamura T."/>
        </authorList>
    </citation>
    <scope>NUCLEOTIDE SEQUENCE</scope>
    <source>
        <strain evidence="2">NBRC 14063</strain>
    </source>
</reference>
<keyword evidence="3" id="KW-1185">Reference proteome</keyword>
<comment type="caution">
    <text evidence="2">The sequence shown here is derived from an EMBL/GenBank/DDBJ whole genome shotgun (WGS) entry which is preliminary data.</text>
</comment>
<protein>
    <submittedName>
        <fullName evidence="2">Uncharacterized protein</fullName>
    </submittedName>
</protein>
<proteinExistence type="predicted"/>
<evidence type="ECO:0000313" key="2">
    <source>
        <dbReference type="EMBL" id="GIE54561.1"/>
    </source>
</evidence>
<evidence type="ECO:0000313" key="3">
    <source>
        <dbReference type="Proteomes" id="UP000647172"/>
    </source>
</evidence>
<sequence>MGEEPERRRRRLRPSSSAATPPAAPADPSPAATQPAVTAPAGHRSPAPGGSVAETAAVLDPEPETPASAEPVGPAPRPGAPSPRTGPLPPGRPARPVARPTSGAGAGGDDQSERGLRGLVGSGSSQVSVGAALRARDAARPTAEQLAEAEAELVIVRRNWMPREDLPRNR</sequence>
<feature type="compositionally biased region" description="Low complexity" evidence="1">
    <location>
        <begin position="117"/>
        <end position="130"/>
    </location>
</feature>
<dbReference type="AlphaFoldDB" id="A0A919MRE0"/>
<dbReference type="EMBL" id="BOMQ01000105">
    <property type="protein sequence ID" value="GIE54561.1"/>
    <property type="molecule type" value="Genomic_DNA"/>
</dbReference>
<dbReference type="RefSeq" id="WP_377880189.1">
    <property type="nucleotide sequence ID" value="NZ_BAAAYJ010000110.1"/>
</dbReference>
<gene>
    <name evidence="2" type="ORF">Ani05nite_80950</name>
</gene>